<organism evidence="1 2">
    <name type="scientific">Panagrolaimus superbus</name>
    <dbReference type="NCBI Taxonomy" id="310955"/>
    <lineage>
        <taxon>Eukaryota</taxon>
        <taxon>Metazoa</taxon>
        <taxon>Ecdysozoa</taxon>
        <taxon>Nematoda</taxon>
        <taxon>Chromadorea</taxon>
        <taxon>Rhabditida</taxon>
        <taxon>Tylenchina</taxon>
        <taxon>Panagrolaimomorpha</taxon>
        <taxon>Panagrolaimoidea</taxon>
        <taxon>Panagrolaimidae</taxon>
        <taxon>Panagrolaimus</taxon>
    </lineage>
</organism>
<accession>A0A914ZDT9</accession>
<name>A0A914ZDT9_9BILA</name>
<sequence>MGLVNSCFPTSPGGTPITTTTTATLTTTTVITGDCCPELVQTPSSGLFGTGEMTFAYNDNTCRSTATVSCGQPNEAGLELTAAIVVNLINYVEVTIVPAQTITFPATCVNGVWQMGVPPLNVMTLECQLSDPP</sequence>
<protein>
    <submittedName>
        <fullName evidence="2">C6 domain-containing protein</fullName>
    </submittedName>
</protein>
<dbReference type="WBParaSite" id="PSU_v2.g8439.t1">
    <property type="protein sequence ID" value="PSU_v2.g8439.t1"/>
    <property type="gene ID" value="PSU_v2.g8439"/>
</dbReference>
<keyword evidence="1" id="KW-1185">Reference proteome</keyword>
<evidence type="ECO:0000313" key="1">
    <source>
        <dbReference type="Proteomes" id="UP000887577"/>
    </source>
</evidence>
<dbReference type="Proteomes" id="UP000887577">
    <property type="component" value="Unplaced"/>
</dbReference>
<reference evidence="2" key="1">
    <citation type="submission" date="2022-11" db="UniProtKB">
        <authorList>
            <consortium name="WormBaseParasite"/>
        </authorList>
    </citation>
    <scope>IDENTIFICATION</scope>
</reference>
<proteinExistence type="predicted"/>
<dbReference type="AlphaFoldDB" id="A0A914ZDT9"/>
<evidence type="ECO:0000313" key="2">
    <source>
        <dbReference type="WBParaSite" id="PSU_v2.g8439.t1"/>
    </source>
</evidence>